<comment type="caution">
    <text evidence="1">The sequence shown here is derived from an EMBL/GenBank/DDBJ whole genome shotgun (WGS) entry which is preliminary data.</text>
</comment>
<feature type="non-terminal residue" evidence="1">
    <location>
        <position position="1"/>
    </location>
</feature>
<sequence length="56" mass="6422">AQFGFYEEHAQCHITHNMASHGAAFSGCGYDRLQRAVCGRLTGRKERREFTSRGYR</sequence>
<gene>
    <name evidence="1" type="ORF">chiPu_0032631</name>
</gene>
<dbReference type="Proteomes" id="UP000287033">
    <property type="component" value="Unassembled WGS sequence"/>
</dbReference>
<evidence type="ECO:0000313" key="2">
    <source>
        <dbReference type="Proteomes" id="UP000287033"/>
    </source>
</evidence>
<reference evidence="1 2" key="1">
    <citation type="journal article" date="2018" name="Nat. Ecol. Evol.">
        <title>Shark genomes provide insights into elasmobranch evolution and the origin of vertebrates.</title>
        <authorList>
            <person name="Hara Y"/>
            <person name="Yamaguchi K"/>
            <person name="Onimaru K"/>
            <person name="Kadota M"/>
            <person name="Koyanagi M"/>
            <person name="Keeley SD"/>
            <person name="Tatsumi K"/>
            <person name="Tanaka K"/>
            <person name="Motone F"/>
            <person name="Kageyama Y"/>
            <person name="Nozu R"/>
            <person name="Adachi N"/>
            <person name="Nishimura O"/>
            <person name="Nakagawa R"/>
            <person name="Tanegashima C"/>
            <person name="Kiyatake I"/>
            <person name="Matsumoto R"/>
            <person name="Murakumo K"/>
            <person name="Nishida K"/>
            <person name="Terakita A"/>
            <person name="Kuratani S"/>
            <person name="Sato K"/>
            <person name="Hyodo S Kuraku.S."/>
        </authorList>
    </citation>
    <scope>NUCLEOTIDE SEQUENCE [LARGE SCALE GENOMIC DNA]</scope>
</reference>
<organism evidence="1 2">
    <name type="scientific">Chiloscyllium punctatum</name>
    <name type="common">Brownbanded bambooshark</name>
    <name type="synonym">Hemiscyllium punctatum</name>
    <dbReference type="NCBI Taxonomy" id="137246"/>
    <lineage>
        <taxon>Eukaryota</taxon>
        <taxon>Metazoa</taxon>
        <taxon>Chordata</taxon>
        <taxon>Craniata</taxon>
        <taxon>Vertebrata</taxon>
        <taxon>Chondrichthyes</taxon>
        <taxon>Elasmobranchii</taxon>
        <taxon>Galeomorphii</taxon>
        <taxon>Galeoidea</taxon>
        <taxon>Orectolobiformes</taxon>
        <taxon>Hemiscylliidae</taxon>
        <taxon>Chiloscyllium</taxon>
    </lineage>
</organism>
<keyword evidence="2" id="KW-1185">Reference proteome</keyword>
<accession>A0A401U166</accession>
<proteinExistence type="predicted"/>
<dbReference type="EMBL" id="BEZZ01241916">
    <property type="protein sequence ID" value="GCC48631.1"/>
    <property type="molecule type" value="Genomic_DNA"/>
</dbReference>
<dbReference type="AlphaFoldDB" id="A0A401U166"/>
<protein>
    <submittedName>
        <fullName evidence="1">Uncharacterized protein</fullName>
    </submittedName>
</protein>
<evidence type="ECO:0000313" key="1">
    <source>
        <dbReference type="EMBL" id="GCC48631.1"/>
    </source>
</evidence>
<name>A0A401U166_CHIPU</name>